<dbReference type="AlphaFoldDB" id="A0A9Q1K3R2"/>
<accession>A0A9Q1K3R2</accession>
<feature type="region of interest" description="Disordered" evidence="1">
    <location>
        <begin position="163"/>
        <end position="190"/>
    </location>
</feature>
<organism evidence="2 3">
    <name type="scientific">Carnegiea gigantea</name>
    <dbReference type="NCBI Taxonomy" id="171969"/>
    <lineage>
        <taxon>Eukaryota</taxon>
        <taxon>Viridiplantae</taxon>
        <taxon>Streptophyta</taxon>
        <taxon>Embryophyta</taxon>
        <taxon>Tracheophyta</taxon>
        <taxon>Spermatophyta</taxon>
        <taxon>Magnoliopsida</taxon>
        <taxon>eudicotyledons</taxon>
        <taxon>Gunneridae</taxon>
        <taxon>Pentapetalae</taxon>
        <taxon>Caryophyllales</taxon>
        <taxon>Cactineae</taxon>
        <taxon>Cactaceae</taxon>
        <taxon>Cactoideae</taxon>
        <taxon>Echinocereeae</taxon>
        <taxon>Carnegiea</taxon>
    </lineage>
</organism>
<keyword evidence="3" id="KW-1185">Reference proteome</keyword>
<name>A0A9Q1K3R2_9CARY</name>
<evidence type="ECO:0000313" key="2">
    <source>
        <dbReference type="EMBL" id="KAJ8436706.1"/>
    </source>
</evidence>
<gene>
    <name evidence="2" type="ORF">Cgig2_027227</name>
</gene>
<feature type="compositionally biased region" description="Basic and acidic residues" evidence="1">
    <location>
        <begin position="163"/>
        <end position="178"/>
    </location>
</feature>
<feature type="region of interest" description="Disordered" evidence="1">
    <location>
        <begin position="109"/>
        <end position="136"/>
    </location>
</feature>
<evidence type="ECO:0000313" key="3">
    <source>
        <dbReference type="Proteomes" id="UP001153076"/>
    </source>
</evidence>
<comment type="caution">
    <text evidence="2">The sequence shown here is derived from an EMBL/GenBank/DDBJ whole genome shotgun (WGS) entry which is preliminary data.</text>
</comment>
<reference evidence="2" key="1">
    <citation type="submission" date="2022-04" db="EMBL/GenBank/DDBJ databases">
        <title>Carnegiea gigantea Genome sequencing and assembly v2.</title>
        <authorList>
            <person name="Copetti D."/>
            <person name="Sanderson M.J."/>
            <person name="Burquez A."/>
            <person name="Wojciechowski M.F."/>
        </authorList>
    </citation>
    <scope>NUCLEOTIDE SEQUENCE</scope>
    <source>
        <strain evidence="2">SGP5-SGP5p</strain>
        <tissue evidence="2">Aerial part</tissue>
    </source>
</reference>
<proteinExistence type="predicted"/>
<dbReference type="EMBL" id="JAKOGI010000333">
    <property type="protein sequence ID" value="KAJ8436706.1"/>
    <property type="molecule type" value="Genomic_DNA"/>
</dbReference>
<dbReference type="Proteomes" id="UP001153076">
    <property type="component" value="Unassembled WGS sequence"/>
</dbReference>
<protein>
    <submittedName>
        <fullName evidence="2">Uncharacterized protein</fullName>
    </submittedName>
</protein>
<sequence>MLQLPDVNVVLGASGDWTSNGHFNIWEDRELPTMMEEPTPEKQHLGRLIYTVERERVSCRRIRGLRMTEREGLGLQDREEGTMDSYDREEQWTEIEDLLPENSSFRLQDAGEFKSLKDKEEGTMDSSDREEQWTESEVFRLQDGGEERGKWRGNMEKMLWEDMKSGGERESWESNDHLGRHRKPLNLGNH</sequence>
<evidence type="ECO:0000256" key="1">
    <source>
        <dbReference type="SAM" id="MobiDB-lite"/>
    </source>
</evidence>